<accession>A0ABX1CFL7</accession>
<name>A0ABX1CFL7_9ACTN</name>
<dbReference type="Proteomes" id="UP000727056">
    <property type="component" value="Unassembled WGS sequence"/>
</dbReference>
<dbReference type="InterPro" id="IPR051324">
    <property type="entry name" value="Stress/Tellurium_Resist"/>
</dbReference>
<dbReference type="InterPro" id="IPR003325">
    <property type="entry name" value="TerD"/>
</dbReference>
<dbReference type="PANTHER" id="PTHR32097">
    <property type="entry name" value="CAMP-BINDING PROTEIN 1-RELATED"/>
    <property type="match status" value="1"/>
</dbReference>
<evidence type="ECO:0000313" key="4">
    <source>
        <dbReference type="Proteomes" id="UP000727056"/>
    </source>
</evidence>
<dbReference type="EMBL" id="JAAVJC010000436">
    <property type="protein sequence ID" value="NJQ17843.1"/>
    <property type="molecule type" value="Genomic_DNA"/>
</dbReference>
<keyword evidence="4" id="KW-1185">Reference proteome</keyword>
<feature type="non-terminal residue" evidence="3">
    <location>
        <position position="192"/>
    </location>
</feature>
<gene>
    <name evidence="3" type="ORF">HCN52_23645</name>
</gene>
<dbReference type="RefSeq" id="WP_168090460.1">
    <property type="nucleotide sequence ID" value="NZ_JAAVJC010000436.1"/>
</dbReference>
<comment type="caution">
    <text evidence="3">The sequence shown here is derived from an EMBL/GenBank/DDBJ whole genome shotgun (WGS) entry which is preliminary data.</text>
</comment>
<feature type="domain" description="TerD" evidence="2">
    <location>
        <begin position="18"/>
        <end position="174"/>
    </location>
</feature>
<dbReference type="CDD" id="cd06974">
    <property type="entry name" value="TerD_like"/>
    <property type="match status" value="1"/>
</dbReference>
<dbReference type="Pfam" id="PF02342">
    <property type="entry name" value="TerD"/>
    <property type="match status" value="1"/>
</dbReference>
<sequence length="192" mass="20548">MKHVYDAGSVLPLRLSVLRAAVHWSPLRGSRRGPADVHTSVLLLDARGRLASDRDAVGPERAGDDTGGVRRLPKRRHREGLMDALEIRPGALPPAVRRVVLAVSADGAPFGTAGSLQLTLWDVENDLPVTARPILAEREDHTTLVCGELWRGLSGWEFRDVRRGLAGGPADLVAAHRAAPEAAGPPPLNFGP</sequence>
<protein>
    <submittedName>
        <fullName evidence="3">TerD family protein</fullName>
    </submittedName>
</protein>
<reference evidence="3 4" key="1">
    <citation type="submission" date="2020-03" db="EMBL/GenBank/DDBJ databases">
        <title>Draft genome of Streptomyces sp. ventii, isolated from the Axial Seamount in the Pacific Ocean, and resequencing of the two type strains Streptomyces lonarensis strain NCL 716 and Streptomyces bohaiensis strain 11A07.</title>
        <authorList>
            <person name="Loughran R.M."/>
            <person name="Pfannmuller K.M."/>
            <person name="Wasson B.J."/>
            <person name="Deadmond M.C."/>
            <person name="Paddock B.E."/>
            <person name="Koyack M.J."/>
            <person name="Gallegos D.A."/>
            <person name="Mitchell E.A."/>
            <person name="Ushijima B."/>
            <person name="Saw J.H."/>
            <person name="Mcphail K.L."/>
            <person name="Videau P."/>
        </authorList>
    </citation>
    <scope>NUCLEOTIDE SEQUENCE [LARGE SCALE GENOMIC DNA]</scope>
    <source>
        <strain evidence="3 4">11A07</strain>
    </source>
</reference>
<organism evidence="3 4">
    <name type="scientific">Streptomyces bohaiensis</name>
    <dbReference type="NCBI Taxonomy" id="1431344"/>
    <lineage>
        <taxon>Bacteria</taxon>
        <taxon>Bacillati</taxon>
        <taxon>Actinomycetota</taxon>
        <taxon>Actinomycetes</taxon>
        <taxon>Kitasatosporales</taxon>
        <taxon>Streptomycetaceae</taxon>
        <taxon>Streptomyces</taxon>
    </lineage>
</organism>
<comment type="similarity">
    <text evidence="1">Belongs to the CAPAB/TerDEXZ family.</text>
</comment>
<evidence type="ECO:0000256" key="1">
    <source>
        <dbReference type="ARBA" id="ARBA00008775"/>
    </source>
</evidence>
<proteinExistence type="inferred from homology"/>
<evidence type="ECO:0000259" key="2">
    <source>
        <dbReference type="Pfam" id="PF02342"/>
    </source>
</evidence>
<evidence type="ECO:0000313" key="3">
    <source>
        <dbReference type="EMBL" id="NJQ17843.1"/>
    </source>
</evidence>
<dbReference type="PANTHER" id="PTHR32097:SF4">
    <property type="entry name" value="GENERAL STRESS PROTEIN 16U"/>
    <property type="match status" value="1"/>
</dbReference>
<dbReference type="Gene3D" id="2.60.60.30">
    <property type="entry name" value="sav2460 like domains"/>
    <property type="match status" value="1"/>
</dbReference>